<dbReference type="PANTHER" id="PTHR35601:SF1">
    <property type="entry name" value="TOXIN RELE"/>
    <property type="match status" value="1"/>
</dbReference>
<protein>
    <submittedName>
        <fullName evidence="3">mRNA-degrading endonuclease RelE of RelBE toxin-antitoxin system</fullName>
    </submittedName>
</protein>
<name>A0A543PDQ1_9ACTN</name>
<dbReference type="SUPFAM" id="SSF143011">
    <property type="entry name" value="RelE-like"/>
    <property type="match status" value="1"/>
</dbReference>
<dbReference type="PANTHER" id="PTHR35601">
    <property type="entry name" value="TOXIN RELE"/>
    <property type="match status" value="1"/>
</dbReference>
<dbReference type="GO" id="GO:0004519">
    <property type="term" value="F:endonuclease activity"/>
    <property type="evidence" value="ECO:0007669"/>
    <property type="project" value="UniProtKB-KW"/>
</dbReference>
<dbReference type="OrthoDB" id="5326046at2"/>
<comment type="caution">
    <text evidence="3">The sequence shown here is derived from an EMBL/GenBank/DDBJ whole genome shotgun (WGS) entry which is preliminary data.</text>
</comment>
<keyword evidence="3" id="KW-0378">Hydrolase</keyword>
<accession>A0A543PDQ1</accession>
<keyword evidence="3" id="KW-0255">Endonuclease</keyword>
<dbReference type="EMBL" id="VFQE01000001">
    <property type="protein sequence ID" value="TQN42177.1"/>
    <property type="molecule type" value="Genomic_DNA"/>
</dbReference>
<evidence type="ECO:0000256" key="1">
    <source>
        <dbReference type="ARBA" id="ARBA00006226"/>
    </source>
</evidence>
<sequence length="95" mass="10413">MTPPFDVQVSSSARPQLRRLPDKAASAVVEFITAVLPENPLRLSKPLTGELTGLRSARRGDYRVLIHVDEGAKRILVVRVAHRADVYRSPAPSDG</sequence>
<gene>
    <name evidence="3" type="ORF">FHU33_1571</name>
</gene>
<comment type="similarity">
    <text evidence="1">Belongs to the RelE toxin family.</text>
</comment>
<keyword evidence="3" id="KW-0540">Nuclease</keyword>
<dbReference type="AlphaFoldDB" id="A0A543PDQ1"/>
<dbReference type="RefSeq" id="WP_142024831.1">
    <property type="nucleotide sequence ID" value="NZ_VFQE01000001.1"/>
</dbReference>
<dbReference type="Gene3D" id="3.30.2310.20">
    <property type="entry name" value="RelE-like"/>
    <property type="match status" value="1"/>
</dbReference>
<dbReference type="Proteomes" id="UP000319865">
    <property type="component" value="Unassembled WGS sequence"/>
</dbReference>
<evidence type="ECO:0000256" key="2">
    <source>
        <dbReference type="ARBA" id="ARBA00022649"/>
    </source>
</evidence>
<reference evidence="3 4" key="1">
    <citation type="submission" date="2019-06" db="EMBL/GenBank/DDBJ databases">
        <title>Sequencing the genomes of 1000 actinobacteria strains.</title>
        <authorList>
            <person name="Klenk H.-P."/>
        </authorList>
    </citation>
    <scope>NUCLEOTIDE SEQUENCE [LARGE SCALE GENOMIC DNA]</scope>
    <source>
        <strain evidence="3 4">DSM 46837</strain>
    </source>
</reference>
<proteinExistence type="inferred from homology"/>
<dbReference type="InterPro" id="IPR007712">
    <property type="entry name" value="RelE/ParE_toxin"/>
</dbReference>
<dbReference type="InterPro" id="IPR035093">
    <property type="entry name" value="RelE/ParE_toxin_dom_sf"/>
</dbReference>
<dbReference type="Pfam" id="PF05016">
    <property type="entry name" value="ParE_toxin"/>
    <property type="match status" value="1"/>
</dbReference>
<evidence type="ECO:0000313" key="3">
    <source>
        <dbReference type="EMBL" id="TQN42177.1"/>
    </source>
</evidence>
<evidence type="ECO:0000313" key="4">
    <source>
        <dbReference type="Proteomes" id="UP000319865"/>
    </source>
</evidence>
<keyword evidence="4" id="KW-1185">Reference proteome</keyword>
<organism evidence="3 4">
    <name type="scientific">Blastococcus colisei</name>
    <dbReference type="NCBI Taxonomy" id="1564162"/>
    <lineage>
        <taxon>Bacteria</taxon>
        <taxon>Bacillati</taxon>
        <taxon>Actinomycetota</taxon>
        <taxon>Actinomycetes</taxon>
        <taxon>Geodermatophilales</taxon>
        <taxon>Geodermatophilaceae</taxon>
        <taxon>Blastococcus</taxon>
    </lineage>
</organism>
<keyword evidence="2" id="KW-1277">Toxin-antitoxin system</keyword>